<reference evidence="8" key="1">
    <citation type="journal article" date="2019" name="Int. J. Syst. Evol. Microbiol.">
        <title>The Global Catalogue of Microorganisms (GCM) 10K type strain sequencing project: providing services to taxonomists for standard genome sequencing and annotation.</title>
        <authorList>
            <consortium name="The Broad Institute Genomics Platform"/>
            <consortium name="The Broad Institute Genome Sequencing Center for Infectious Disease"/>
            <person name="Wu L."/>
            <person name="Ma J."/>
        </authorList>
    </citation>
    <scope>NUCLEOTIDE SEQUENCE [LARGE SCALE GENOMIC DNA]</scope>
    <source>
        <strain evidence="8">JCM 5062</strain>
    </source>
</reference>
<comment type="caution">
    <text evidence="7">The sequence shown here is derived from an EMBL/GenBank/DDBJ whole genome shotgun (WGS) entry which is preliminary data.</text>
</comment>
<keyword evidence="2" id="KW-0819">tRNA processing</keyword>
<dbReference type="Gene3D" id="3.55.10.10">
    <property type="entry name" value="Archease domain"/>
    <property type="match status" value="1"/>
</dbReference>
<dbReference type="EMBL" id="BAAASR010000018">
    <property type="protein sequence ID" value="GAA2497714.1"/>
    <property type="molecule type" value="Genomic_DNA"/>
</dbReference>
<keyword evidence="4" id="KW-0106">Calcium</keyword>
<proteinExistence type="inferred from homology"/>
<dbReference type="Pfam" id="PF01951">
    <property type="entry name" value="Archease"/>
    <property type="match status" value="1"/>
</dbReference>
<evidence type="ECO:0000256" key="3">
    <source>
        <dbReference type="ARBA" id="ARBA00022723"/>
    </source>
</evidence>
<feature type="compositionally biased region" description="Gly residues" evidence="5">
    <location>
        <begin position="1"/>
        <end position="11"/>
    </location>
</feature>
<keyword evidence="3" id="KW-0479">Metal-binding</keyword>
<dbReference type="InterPro" id="IPR023572">
    <property type="entry name" value="Archease_dom"/>
</dbReference>
<dbReference type="InterPro" id="IPR036820">
    <property type="entry name" value="Archease_dom_sf"/>
</dbReference>
<protein>
    <submittedName>
        <fullName evidence="7">Archease</fullName>
    </submittedName>
</protein>
<organism evidence="7 8">
    <name type="scientific">Streptomyces gobitricini</name>
    <dbReference type="NCBI Taxonomy" id="68211"/>
    <lineage>
        <taxon>Bacteria</taxon>
        <taxon>Bacillati</taxon>
        <taxon>Actinomycetota</taxon>
        <taxon>Actinomycetes</taxon>
        <taxon>Kitasatosporales</taxon>
        <taxon>Streptomycetaceae</taxon>
        <taxon>Streptomyces</taxon>
    </lineage>
</organism>
<feature type="domain" description="Archease" evidence="6">
    <location>
        <begin position="36"/>
        <end position="167"/>
    </location>
</feature>
<evidence type="ECO:0000256" key="4">
    <source>
        <dbReference type="ARBA" id="ARBA00022837"/>
    </source>
</evidence>
<evidence type="ECO:0000313" key="8">
    <source>
        <dbReference type="Proteomes" id="UP001499942"/>
    </source>
</evidence>
<gene>
    <name evidence="7" type="ORF">GCM10010393_32310</name>
</gene>
<name>A0ABP5ZGJ6_9ACTN</name>
<dbReference type="SUPFAM" id="SSF69819">
    <property type="entry name" value="MTH1598-like"/>
    <property type="match status" value="1"/>
</dbReference>
<evidence type="ECO:0000259" key="6">
    <source>
        <dbReference type="Pfam" id="PF01951"/>
    </source>
</evidence>
<feature type="region of interest" description="Disordered" evidence="5">
    <location>
        <begin position="1"/>
        <end position="38"/>
    </location>
</feature>
<evidence type="ECO:0000313" key="7">
    <source>
        <dbReference type="EMBL" id="GAA2497714.1"/>
    </source>
</evidence>
<evidence type="ECO:0000256" key="5">
    <source>
        <dbReference type="SAM" id="MobiDB-lite"/>
    </source>
</evidence>
<accession>A0ABP5ZGJ6</accession>
<keyword evidence="8" id="KW-1185">Reference proteome</keyword>
<comment type="similarity">
    <text evidence="1">Belongs to the archease family.</text>
</comment>
<dbReference type="Proteomes" id="UP001499942">
    <property type="component" value="Unassembled WGS sequence"/>
</dbReference>
<evidence type="ECO:0000256" key="2">
    <source>
        <dbReference type="ARBA" id="ARBA00022694"/>
    </source>
</evidence>
<evidence type="ECO:0000256" key="1">
    <source>
        <dbReference type="ARBA" id="ARBA00007963"/>
    </source>
</evidence>
<sequence>MALGRHAGGASGHAVGMAGDTDDDARVRRPGANGHRTVPHTADVRVEAWGASREQCLVEAVLGMVECFADLSGQRATAVRQVQVAECSDDDLLAALLDEVVFRLEVDGDVPVDVEVEAVEGGLDVRMAVTDVRSVPVIGAVPKAVSWHELRLAPGPYGWSCAVTVDV</sequence>